<dbReference type="SUPFAM" id="SSF90257">
    <property type="entry name" value="Myosin rod fragments"/>
    <property type="match status" value="1"/>
</dbReference>
<dbReference type="Proteomes" id="UP000320475">
    <property type="component" value="Unassembled WGS sequence"/>
</dbReference>
<comment type="caution">
    <text evidence="3">The sequence shown here is derived from an EMBL/GenBank/DDBJ whole genome shotgun (WGS) entry which is preliminary data.</text>
</comment>
<evidence type="ECO:0000313" key="4">
    <source>
        <dbReference type="Proteomes" id="UP000320475"/>
    </source>
</evidence>
<feature type="coiled-coil region" evidence="1">
    <location>
        <begin position="577"/>
        <end position="611"/>
    </location>
</feature>
<feature type="compositionally biased region" description="Polar residues" evidence="2">
    <location>
        <begin position="266"/>
        <end position="281"/>
    </location>
</feature>
<evidence type="ECO:0000256" key="1">
    <source>
        <dbReference type="SAM" id="Coils"/>
    </source>
</evidence>
<feature type="coiled-coil region" evidence="1">
    <location>
        <begin position="407"/>
        <end position="434"/>
    </location>
</feature>
<feature type="coiled-coil region" evidence="1">
    <location>
        <begin position="95"/>
        <end position="129"/>
    </location>
</feature>
<organism evidence="3 4">
    <name type="scientific">Synchytrium endobioticum</name>
    <dbReference type="NCBI Taxonomy" id="286115"/>
    <lineage>
        <taxon>Eukaryota</taxon>
        <taxon>Fungi</taxon>
        <taxon>Fungi incertae sedis</taxon>
        <taxon>Chytridiomycota</taxon>
        <taxon>Chytridiomycota incertae sedis</taxon>
        <taxon>Chytridiomycetes</taxon>
        <taxon>Synchytriales</taxon>
        <taxon>Synchytriaceae</taxon>
        <taxon>Synchytrium</taxon>
    </lineage>
</organism>
<dbReference type="Gene3D" id="1.20.5.340">
    <property type="match status" value="1"/>
</dbReference>
<feature type="region of interest" description="Disordered" evidence="2">
    <location>
        <begin position="246"/>
        <end position="281"/>
    </location>
</feature>
<evidence type="ECO:0000256" key="2">
    <source>
        <dbReference type="SAM" id="MobiDB-lite"/>
    </source>
</evidence>
<dbReference type="VEuPathDB" id="FungiDB:SeMB42_g03072"/>
<gene>
    <name evidence="3" type="ORF">SeLEV6574_g06461</name>
</gene>
<feature type="coiled-coil region" evidence="1">
    <location>
        <begin position="35"/>
        <end position="69"/>
    </location>
</feature>
<evidence type="ECO:0000313" key="3">
    <source>
        <dbReference type="EMBL" id="TPX40711.1"/>
    </source>
</evidence>
<dbReference type="EMBL" id="QEAM01000367">
    <property type="protein sequence ID" value="TPX40711.1"/>
    <property type="molecule type" value="Genomic_DNA"/>
</dbReference>
<name>A0A507CNK5_9FUNG</name>
<accession>A0A507CNK5</accession>
<protein>
    <submittedName>
        <fullName evidence="3">Uncharacterized protein</fullName>
    </submittedName>
</protein>
<reference evidence="3 4" key="1">
    <citation type="journal article" date="2019" name="Sci. Rep.">
        <title>Comparative genomics of chytrid fungi reveal insights into the obligate biotrophic and pathogenic lifestyle of Synchytrium endobioticum.</title>
        <authorList>
            <person name="van de Vossenberg B.T.L.H."/>
            <person name="Warris S."/>
            <person name="Nguyen H.D.T."/>
            <person name="van Gent-Pelzer M.P.E."/>
            <person name="Joly D.L."/>
            <person name="van de Geest H.C."/>
            <person name="Bonants P.J.M."/>
            <person name="Smith D.S."/>
            <person name="Levesque C.A."/>
            <person name="van der Lee T.A.J."/>
        </authorList>
    </citation>
    <scope>NUCLEOTIDE SEQUENCE [LARGE SCALE GENOMIC DNA]</scope>
    <source>
        <strain evidence="3 4">LEV6574</strain>
    </source>
</reference>
<keyword evidence="1" id="KW-0175">Coiled coil</keyword>
<dbReference type="OrthoDB" id="2163672at2759"/>
<sequence>MQNEGYLLTSPPPIVTPRIARSGPSVQMAAYRAVITDLTGLVDRLQKDMKDERAEKLELRAAVAGLKKAAAQKDGLLRNARAMLVAIDGQRDEDHNIYKNAVEAARLEAEALKLQVTRLNEDLTVARNQHLLAMEKRAHDVAQVATAPIPSLPVTAVDMLRTDEPTVPIGEIVSSLQSQGVSAIPAQAQCRLHRLARIKPHMSISESQLLLLVTHDAELDFEKDHADDLVPQDHHLHQRQELELHPDIPNTSIPNGLSDDGHWSGHPTTSAQYISSSPSLPNEMTTVEYIHRRHTPELTRTTRSKTTTARSNESPRKFNMKSPAWVDTVDVETGKSPFIQNTTDNHLNIMTDGIDPVTKRLYHAERALAKAHADADDRASEWRADITAVTGELDAKKREAAALKVAEHALQSQVEALEAVIEKLNLQVSGLQTQIGQHVTSIKAHEEKLGHCAETENGLREMLEWKENEMSRERSFVDALEREKAETLAELAETKSTIGALQQTVLRLEIDLENGQKLNANLTDRIAESEAIIREGDVDASQPMSTRNLSNELAPILLPPATRDAVTCSTQTEGVADQELQDQLSRQNAELTQVREALHVLESQKAALKDQIQVVDAAVMDNKRKLDLGKHYDAELKESMQLSRNDLSLKYGRVSHVDALVHLKAAIQEAIAKLETERLQYLSMMQPVSSPAANVSMTGSPPGNFIPTTRETMVQTDQDPMLPNDFEKCWPPLVRRASLQGLTG</sequence>
<dbReference type="AlphaFoldDB" id="A0A507CNK5"/>
<proteinExistence type="predicted"/>